<keyword evidence="6" id="KW-0408">Iron</keyword>
<proteinExistence type="inferred from homology"/>
<dbReference type="SUPFAM" id="SSF51197">
    <property type="entry name" value="Clavaminate synthase-like"/>
    <property type="match status" value="1"/>
</dbReference>
<dbReference type="GO" id="GO:0005737">
    <property type="term" value="C:cytoplasm"/>
    <property type="evidence" value="ECO:0007669"/>
    <property type="project" value="TreeGrafter"/>
</dbReference>
<dbReference type="Proteomes" id="UP000189274">
    <property type="component" value="Unassembled WGS sequence"/>
</dbReference>
<protein>
    <submittedName>
        <fullName evidence="8">Alpha-ketoglutarate-dependent sulfonate dioxygenase</fullName>
    </submittedName>
</protein>
<accession>A0A1V2LG78</accession>
<evidence type="ECO:0000313" key="9">
    <source>
        <dbReference type="Proteomes" id="UP000189274"/>
    </source>
</evidence>
<dbReference type="GO" id="GO:0016706">
    <property type="term" value="F:2-oxoglutarate-dependent dioxygenase activity"/>
    <property type="evidence" value="ECO:0007669"/>
    <property type="project" value="TreeGrafter"/>
</dbReference>
<dbReference type="EMBL" id="MQVM01000132">
    <property type="protein sequence ID" value="ONH70385.1"/>
    <property type="molecule type" value="Genomic_DNA"/>
</dbReference>
<evidence type="ECO:0000256" key="3">
    <source>
        <dbReference type="ARBA" id="ARBA00022723"/>
    </source>
</evidence>
<evidence type="ECO:0000256" key="6">
    <source>
        <dbReference type="ARBA" id="ARBA00023004"/>
    </source>
</evidence>
<dbReference type="PANTHER" id="PTHR30468">
    <property type="entry name" value="ALPHA-KETOGLUTARATE-DEPENDENT SULFONATE DIOXYGENASE"/>
    <property type="match status" value="1"/>
</dbReference>
<evidence type="ECO:0000256" key="1">
    <source>
        <dbReference type="ARBA" id="ARBA00001954"/>
    </source>
</evidence>
<keyword evidence="3" id="KW-0479">Metal-binding</keyword>
<comment type="cofactor">
    <cofactor evidence="1">
        <name>Fe(2+)</name>
        <dbReference type="ChEBI" id="CHEBI:29033"/>
    </cofactor>
</comment>
<evidence type="ECO:0000313" key="8">
    <source>
        <dbReference type="EMBL" id="ONH70385.1"/>
    </source>
</evidence>
<dbReference type="Gene3D" id="3.60.130.10">
    <property type="entry name" value="Clavaminate synthase-like"/>
    <property type="match status" value="1"/>
</dbReference>
<dbReference type="PANTHER" id="PTHR30468:SF1">
    <property type="entry name" value="ALPHA-KETOGLUTARATE-DEPENDENT SULFONATE DIOXYGENASE"/>
    <property type="match status" value="1"/>
</dbReference>
<feature type="domain" description="TauD/TfdA-like" evidence="7">
    <location>
        <begin position="109"/>
        <end position="239"/>
    </location>
</feature>
<comment type="similarity">
    <text evidence="2">Belongs to the TfdA dioxygenase family.</text>
</comment>
<keyword evidence="5" id="KW-0560">Oxidoreductase</keyword>
<dbReference type="GO" id="GO:0046872">
    <property type="term" value="F:metal ion binding"/>
    <property type="evidence" value="ECO:0007669"/>
    <property type="project" value="UniProtKB-KW"/>
</dbReference>
<dbReference type="InterPro" id="IPR042098">
    <property type="entry name" value="TauD-like_sf"/>
</dbReference>
<reference evidence="9" key="1">
    <citation type="journal article" date="2017" name="Genome Announc.">
        <title>Genome sequences of Cyberlindnera fabianii 65, Pichia kudriavzevii 129, and Saccharomyces cerevisiae 131 isolated from fermented masau fruits in Zimbabwe.</title>
        <authorList>
            <person name="van Rijswijck I.M.H."/>
            <person name="Derks M.F.L."/>
            <person name="Abee T."/>
            <person name="de Ridder D."/>
            <person name="Smid E.J."/>
        </authorList>
    </citation>
    <scope>NUCLEOTIDE SEQUENCE [LARGE SCALE GENOMIC DNA]</scope>
    <source>
        <strain evidence="9">129</strain>
    </source>
</reference>
<evidence type="ECO:0000256" key="4">
    <source>
        <dbReference type="ARBA" id="ARBA00022964"/>
    </source>
</evidence>
<dbReference type="AlphaFoldDB" id="A0A1V2LG78"/>
<sequence length="271" mass="31044">MATFQRLDHDAAIHFDKDASTETKDYLTISEDRLKELKYPEWAPTWEKKHDHQFDHIPVFKHIDRGFYGDSEFKSLKDADGVTFKHVSPKLGLEVDGIQLSDLSDKQKDDLALLLFKTKLNNISWHSDVAYENQPPGITAFAMLQSGPSGGDTQFLDMFEIYDRLSPLMKSILDGLRALNTSRDQANDAIASGSIQRKNPIDSIHPVVRYHPVLKRKCLFVNRGVTTVAERPVSTKEEYESWTPELEKSNININDFVISLGPEEYYEKFYT</sequence>
<gene>
    <name evidence="8" type="ORF">BOH78_5256</name>
</gene>
<dbReference type="VEuPathDB" id="FungiDB:C5L36_0B00450"/>
<keyword evidence="4 8" id="KW-0223">Dioxygenase</keyword>
<evidence type="ECO:0000256" key="2">
    <source>
        <dbReference type="ARBA" id="ARBA00005896"/>
    </source>
</evidence>
<name>A0A1V2LG78_PICKU</name>
<comment type="caution">
    <text evidence="8">The sequence shown here is derived from an EMBL/GenBank/DDBJ whole genome shotgun (WGS) entry which is preliminary data.</text>
</comment>
<dbReference type="InterPro" id="IPR003819">
    <property type="entry name" value="TauD/TfdA-like"/>
</dbReference>
<dbReference type="Pfam" id="PF02668">
    <property type="entry name" value="TauD"/>
    <property type="match status" value="1"/>
</dbReference>
<organism evidence="8 9">
    <name type="scientific">Pichia kudriavzevii</name>
    <name type="common">Yeast</name>
    <name type="synonym">Issatchenkia orientalis</name>
    <dbReference type="NCBI Taxonomy" id="4909"/>
    <lineage>
        <taxon>Eukaryota</taxon>
        <taxon>Fungi</taxon>
        <taxon>Dikarya</taxon>
        <taxon>Ascomycota</taxon>
        <taxon>Saccharomycotina</taxon>
        <taxon>Pichiomycetes</taxon>
        <taxon>Pichiales</taxon>
        <taxon>Pichiaceae</taxon>
        <taxon>Pichia</taxon>
    </lineage>
</organism>
<evidence type="ECO:0000259" key="7">
    <source>
        <dbReference type="Pfam" id="PF02668"/>
    </source>
</evidence>
<evidence type="ECO:0000256" key="5">
    <source>
        <dbReference type="ARBA" id="ARBA00023002"/>
    </source>
</evidence>
<dbReference type="InterPro" id="IPR051323">
    <property type="entry name" value="AtsK-like"/>
</dbReference>